<dbReference type="RefSeq" id="WP_091186160.1">
    <property type="nucleotide sequence ID" value="NZ_FNRY01000001.1"/>
</dbReference>
<evidence type="ECO:0000256" key="6">
    <source>
        <dbReference type="ARBA" id="ARBA00022840"/>
    </source>
</evidence>
<evidence type="ECO:0000313" key="10">
    <source>
        <dbReference type="EMBL" id="SEC24354.1"/>
    </source>
</evidence>
<evidence type="ECO:0000256" key="5">
    <source>
        <dbReference type="ARBA" id="ARBA00022777"/>
    </source>
</evidence>
<keyword evidence="11" id="KW-1185">Reference proteome</keyword>
<dbReference type="GO" id="GO:0005524">
    <property type="term" value="F:ATP binding"/>
    <property type="evidence" value="ECO:0007669"/>
    <property type="project" value="UniProtKB-UniRule"/>
</dbReference>
<sequence>MLLVGLTGGIASGKSTVARMLHEHGAVIVDADVLAREVVEPGTPALSAVVEHFGDAVLQPDGSLDRAALAGRVFGNPTELARLNGIVHPAVREASQQRIREAAAADPDAVIVYDVPLLAESRSTDEFDLVVVAHTPAAARVDRLVTLRGLERTAAEQRVTAQADDETRLALADVVIDTAGSLEHTREQVHALWQRLTRESQP</sequence>
<comment type="subcellular location">
    <subcellularLocation>
        <location evidence="8">Cytoplasm</location>
    </subcellularLocation>
</comment>
<name>A0A1H4QXZ7_9MICO</name>
<dbReference type="GO" id="GO:0015937">
    <property type="term" value="P:coenzyme A biosynthetic process"/>
    <property type="evidence" value="ECO:0007669"/>
    <property type="project" value="UniProtKB-UniRule"/>
</dbReference>
<dbReference type="Gene3D" id="3.40.50.300">
    <property type="entry name" value="P-loop containing nucleotide triphosphate hydrolases"/>
    <property type="match status" value="1"/>
</dbReference>
<comment type="function">
    <text evidence="8">Catalyzes the phosphorylation of the 3'-hydroxyl group of dephosphocoenzyme A to form coenzyme A.</text>
</comment>
<keyword evidence="5 8" id="KW-0418">Kinase</keyword>
<feature type="binding site" evidence="8">
    <location>
        <begin position="11"/>
        <end position="16"/>
    </location>
    <ligand>
        <name>ATP</name>
        <dbReference type="ChEBI" id="CHEBI:30616"/>
    </ligand>
</feature>
<evidence type="ECO:0000256" key="7">
    <source>
        <dbReference type="ARBA" id="ARBA00022993"/>
    </source>
</evidence>
<dbReference type="AlphaFoldDB" id="A0A1H4QXZ7"/>
<dbReference type="PANTHER" id="PTHR10695">
    <property type="entry name" value="DEPHOSPHO-COA KINASE-RELATED"/>
    <property type="match status" value="1"/>
</dbReference>
<keyword evidence="7 8" id="KW-0173">Coenzyme A biosynthesis</keyword>
<keyword evidence="6 8" id="KW-0067">ATP-binding</keyword>
<protein>
    <recommendedName>
        <fullName evidence="8 9">Dephospho-CoA kinase</fullName>
        <ecNumber evidence="8 9">2.7.1.24</ecNumber>
    </recommendedName>
    <alternativeName>
        <fullName evidence="8">Dephosphocoenzyme A kinase</fullName>
    </alternativeName>
</protein>
<evidence type="ECO:0000256" key="3">
    <source>
        <dbReference type="ARBA" id="ARBA00022679"/>
    </source>
</evidence>
<dbReference type="CDD" id="cd02022">
    <property type="entry name" value="DPCK"/>
    <property type="match status" value="1"/>
</dbReference>
<dbReference type="GO" id="GO:0004140">
    <property type="term" value="F:dephospho-CoA kinase activity"/>
    <property type="evidence" value="ECO:0007669"/>
    <property type="project" value="UniProtKB-UniRule"/>
</dbReference>
<dbReference type="HAMAP" id="MF_00376">
    <property type="entry name" value="Dephospho_CoA_kinase"/>
    <property type="match status" value="1"/>
</dbReference>
<dbReference type="OrthoDB" id="9812943at2"/>
<keyword evidence="2 8" id="KW-0963">Cytoplasm</keyword>
<proteinExistence type="inferred from homology"/>
<dbReference type="GO" id="GO:0005737">
    <property type="term" value="C:cytoplasm"/>
    <property type="evidence" value="ECO:0007669"/>
    <property type="project" value="UniProtKB-SubCell"/>
</dbReference>
<organism evidence="10 11">
    <name type="scientific">Paramicrobacterium humi</name>
    <dbReference type="NCBI Taxonomy" id="640635"/>
    <lineage>
        <taxon>Bacteria</taxon>
        <taxon>Bacillati</taxon>
        <taxon>Actinomycetota</taxon>
        <taxon>Actinomycetes</taxon>
        <taxon>Micrococcales</taxon>
        <taxon>Microbacteriaceae</taxon>
        <taxon>Paramicrobacterium</taxon>
    </lineage>
</organism>
<dbReference type="SUPFAM" id="SSF52540">
    <property type="entry name" value="P-loop containing nucleoside triphosphate hydrolases"/>
    <property type="match status" value="1"/>
</dbReference>
<keyword evidence="3 8" id="KW-0808">Transferase</keyword>
<dbReference type="EMBL" id="FNRY01000001">
    <property type="protein sequence ID" value="SEC24354.1"/>
    <property type="molecule type" value="Genomic_DNA"/>
</dbReference>
<evidence type="ECO:0000256" key="8">
    <source>
        <dbReference type="HAMAP-Rule" id="MF_00376"/>
    </source>
</evidence>
<comment type="catalytic activity">
    <reaction evidence="8">
        <text>3'-dephospho-CoA + ATP = ADP + CoA + H(+)</text>
        <dbReference type="Rhea" id="RHEA:18245"/>
        <dbReference type="ChEBI" id="CHEBI:15378"/>
        <dbReference type="ChEBI" id="CHEBI:30616"/>
        <dbReference type="ChEBI" id="CHEBI:57287"/>
        <dbReference type="ChEBI" id="CHEBI:57328"/>
        <dbReference type="ChEBI" id="CHEBI:456216"/>
        <dbReference type="EC" id="2.7.1.24"/>
    </reaction>
</comment>
<dbReference type="Proteomes" id="UP000199183">
    <property type="component" value="Unassembled WGS sequence"/>
</dbReference>
<dbReference type="NCBIfam" id="TIGR00152">
    <property type="entry name" value="dephospho-CoA kinase"/>
    <property type="match status" value="1"/>
</dbReference>
<dbReference type="InterPro" id="IPR027417">
    <property type="entry name" value="P-loop_NTPase"/>
</dbReference>
<dbReference type="InterPro" id="IPR001977">
    <property type="entry name" value="Depp_CoAkinase"/>
</dbReference>
<evidence type="ECO:0000256" key="1">
    <source>
        <dbReference type="ARBA" id="ARBA00009018"/>
    </source>
</evidence>
<gene>
    <name evidence="8" type="primary">coaE</name>
    <name evidence="10" type="ORF">SAMN04489806_2945</name>
</gene>
<evidence type="ECO:0000313" key="11">
    <source>
        <dbReference type="Proteomes" id="UP000199183"/>
    </source>
</evidence>
<dbReference type="NCBIfam" id="NF002879">
    <property type="entry name" value="PRK03333.1"/>
    <property type="match status" value="1"/>
</dbReference>
<dbReference type="Pfam" id="PF01121">
    <property type="entry name" value="CoaE"/>
    <property type="match status" value="1"/>
</dbReference>
<evidence type="ECO:0000256" key="2">
    <source>
        <dbReference type="ARBA" id="ARBA00022490"/>
    </source>
</evidence>
<reference evidence="10 11" key="1">
    <citation type="submission" date="2016-10" db="EMBL/GenBank/DDBJ databases">
        <authorList>
            <person name="de Groot N.N."/>
        </authorList>
    </citation>
    <scope>NUCLEOTIDE SEQUENCE [LARGE SCALE GENOMIC DNA]</scope>
    <source>
        <strain evidence="10 11">DSM 21799</strain>
    </source>
</reference>
<dbReference type="EC" id="2.7.1.24" evidence="8 9"/>
<dbReference type="FunFam" id="3.40.50.300:FF:000991">
    <property type="entry name" value="Dephospho-CoA kinase"/>
    <property type="match status" value="1"/>
</dbReference>
<comment type="similarity">
    <text evidence="1 8">Belongs to the CoaE family.</text>
</comment>
<keyword evidence="4 8" id="KW-0547">Nucleotide-binding</keyword>
<dbReference type="UniPathway" id="UPA00241">
    <property type="reaction ID" value="UER00356"/>
</dbReference>
<accession>A0A1H4QXZ7</accession>
<comment type="pathway">
    <text evidence="8">Cofactor biosynthesis; coenzyme A biosynthesis; CoA from (R)-pantothenate: step 5/5.</text>
</comment>
<dbReference type="PROSITE" id="PS51219">
    <property type="entry name" value="DPCK"/>
    <property type="match status" value="1"/>
</dbReference>
<evidence type="ECO:0000256" key="4">
    <source>
        <dbReference type="ARBA" id="ARBA00022741"/>
    </source>
</evidence>
<dbReference type="PANTHER" id="PTHR10695:SF46">
    <property type="entry name" value="BIFUNCTIONAL COENZYME A SYNTHASE-RELATED"/>
    <property type="match status" value="1"/>
</dbReference>
<evidence type="ECO:0000256" key="9">
    <source>
        <dbReference type="NCBIfam" id="TIGR00152"/>
    </source>
</evidence>
<dbReference type="STRING" id="640635.SAMN04489806_2945"/>